<organism evidence="1 2">
    <name type="scientific">Hyalomma asiaticum</name>
    <name type="common">Tick</name>
    <dbReference type="NCBI Taxonomy" id="266040"/>
    <lineage>
        <taxon>Eukaryota</taxon>
        <taxon>Metazoa</taxon>
        <taxon>Ecdysozoa</taxon>
        <taxon>Arthropoda</taxon>
        <taxon>Chelicerata</taxon>
        <taxon>Arachnida</taxon>
        <taxon>Acari</taxon>
        <taxon>Parasitiformes</taxon>
        <taxon>Ixodida</taxon>
        <taxon>Ixodoidea</taxon>
        <taxon>Ixodidae</taxon>
        <taxon>Hyalomminae</taxon>
        <taxon>Hyalomma</taxon>
    </lineage>
</organism>
<keyword evidence="2" id="KW-1185">Reference proteome</keyword>
<evidence type="ECO:0000313" key="1">
    <source>
        <dbReference type="EMBL" id="KAH6932296.1"/>
    </source>
</evidence>
<name>A0ACB7SBF9_HYAAI</name>
<sequence length="615" mass="67310">MDRRSSEGKLKQATTEPDATPSQSRQGARKALIRGRDVADEAFNTRPRKASAAGSSTSVASSAASSTSGSRASDKRRSKEQLVKEASTPATTPLSGPSSLPVTAGPGISSSTTTVVHQAAVSSVPPQEEDVQAHSASAASHAGALALPPGAVSSASISSVDTADPQATSLRSRPDHDSAGSVDTARPGRPGRASAPGIGRGPSVASRSPTIGGDANRDLSLCSSSQLPGSPLAEVSALLRLNTGVASAAASDSPSGQSSVRLQVVLTPSTTGLQRKQRKQHVPYRYNEDFIGMQRLYAQSTRRTEDDANKSERLFLLLPVVSLLVLVFLASIAYLMMNRQQMDEKTTDERFCTSAGCVDHADIIGLSEDRHQSSPCDEFGRFICSVWERRHQEKVERKHVTRSVMTDAVMDHLVSLEKFSGQQHKLEISQRPARMMNACLLKRPSDDRKALNQLLDFMHRTGFGFPEDEIDKSNYSRPLNMLVDLSYNWALPLWFFVDIVVPRNSTASHMVVTLRHSSLGDFYNTLQEAIEIYEEVYSFYVHTLIEVIYGDTVGPSFKRFIKESKQLQKHVFGNLSWLSRSYHNPILLTVKRLPHFVVKTSGRTLARWPEAFERF</sequence>
<gene>
    <name evidence="1" type="ORF">HPB50_004481</name>
</gene>
<accession>A0ACB7SBF9</accession>
<comment type="caution">
    <text evidence="1">The sequence shown here is derived from an EMBL/GenBank/DDBJ whole genome shotgun (WGS) entry which is preliminary data.</text>
</comment>
<evidence type="ECO:0000313" key="2">
    <source>
        <dbReference type="Proteomes" id="UP000821845"/>
    </source>
</evidence>
<reference evidence="1" key="1">
    <citation type="submission" date="2020-05" db="EMBL/GenBank/DDBJ databases">
        <title>Large-scale comparative analyses of tick genomes elucidate their genetic diversity and vector capacities.</title>
        <authorList>
            <person name="Jia N."/>
            <person name="Wang J."/>
            <person name="Shi W."/>
            <person name="Du L."/>
            <person name="Sun Y."/>
            <person name="Zhan W."/>
            <person name="Jiang J."/>
            <person name="Wang Q."/>
            <person name="Zhang B."/>
            <person name="Ji P."/>
            <person name="Sakyi L.B."/>
            <person name="Cui X."/>
            <person name="Yuan T."/>
            <person name="Jiang B."/>
            <person name="Yang W."/>
            <person name="Lam T.T.-Y."/>
            <person name="Chang Q."/>
            <person name="Ding S."/>
            <person name="Wang X."/>
            <person name="Zhu J."/>
            <person name="Ruan X."/>
            <person name="Zhao L."/>
            <person name="Wei J."/>
            <person name="Que T."/>
            <person name="Du C."/>
            <person name="Cheng J."/>
            <person name="Dai P."/>
            <person name="Han X."/>
            <person name="Huang E."/>
            <person name="Gao Y."/>
            <person name="Liu J."/>
            <person name="Shao H."/>
            <person name="Ye R."/>
            <person name="Li L."/>
            <person name="Wei W."/>
            <person name="Wang X."/>
            <person name="Wang C."/>
            <person name="Yang T."/>
            <person name="Huo Q."/>
            <person name="Li W."/>
            <person name="Guo W."/>
            <person name="Chen H."/>
            <person name="Zhou L."/>
            <person name="Ni X."/>
            <person name="Tian J."/>
            <person name="Zhou Y."/>
            <person name="Sheng Y."/>
            <person name="Liu T."/>
            <person name="Pan Y."/>
            <person name="Xia L."/>
            <person name="Li J."/>
            <person name="Zhao F."/>
            <person name="Cao W."/>
        </authorList>
    </citation>
    <scope>NUCLEOTIDE SEQUENCE</scope>
    <source>
        <strain evidence="1">Hyas-2018</strain>
    </source>
</reference>
<dbReference type="EMBL" id="CM023484">
    <property type="protein sequence ID" value="KAH6932296.1"/>
    <property type="molecule type" value="Genomic_DNA"/>
</dbReference>
<dbReference type="Proteomes" id="UP000821845">
    <property type="component" value="Chromosome 4"/>
</dbReference>
<proteinExistence type="predicted"/>
<protein>
    <submittedName>
        <fullName evidence="1">Uncharacterized protein</fullName>
    </submittedName>
</protein>